<dbReference type="Gene3D" id="1.10.580.10">
    <property type="entry name" value="Citrate Synthase, domain 1"/>
    <property type="match status" value="1"/>
</dbReference>
<proteinExistence type="inferred from homology"/>
<evidence type="ECO:0000313" key="4">
    <source>
        <dbReference type="Proteomes" id="UP001305414"/>
    </source>
</evidence>
<dbReference type="AlphaFoldDB" id="A0AAN7V0T4"/>
<reference evidence="3 4" key="1">
    <citation type="submission" date="2023-10" db="EMBL/GenBank/DDBJ databases">
        <title>Draft genome sequence of Xylaria bambusicola isolate GMP-LS, the root and basal stem rot pathogen of sugarcane in Indonesia.</title>
        <authorList>
            <person name="Selvaraj P."/>
            <person name="Muralishankar V."/>
            <person name="Muruganantham S."/>
            <person name="Sp S."/>
            <person name="Haryani S."/>
            <person name="Lau K.J.X."/>
            <person name="Naqvi N.I."/>
        </authorList>
    </citation>
    <scope>NUCLEOTIDE SEQUENCE [LARGE SCALE GENOMIC DNA]</scope>
    <source>
        <strain evidence="3">GMP-LS</strain>
    </source>
</reference>
<keyword evidence="2" id="KW-0808">Transferase</keyword>
<dbReference type="EMBL" id="JAWHQM010000058">
    <property type="protein sequence ID" value="KAK5635851.1"/>
    <property type="molecule type" value="Genomic_DNA"/>
</dbReference>
<comment type="similarity">
    <text evidence="1">Belongs to the citrate synthase family.</text>
</comment>
<dbReference type="GO" id="GO:0006099">
    <property type="term" value="P:tricarboxylic acid cycle"/>
    <property type="evidence" value="ECO:0007669"/>
    <property type="project" value="TreeGrafter"/>
</dbReference>
<evidence type="ECO:0008006" key="5">
    <source>
        <dbReference type="Google" id="ProtNLM"/>
    </source>
</evidence>
<sequence length="152" mass="16854">MDAIPAHAAKNLYLGQPENVDKQVIRVLSNLLMITAAAYCHHTSKPFTLPRKDYSYVQNFMLMTGLVDEITGEPNPRYVDVIKRLWTTVADHEMMCSTAALLQTASALPDIISFLISTISTTYDPLHGGAIEIAYKSIEEIGSVDLALRWGQ</sequence>
<name>A0AAN7V0T4_9PEZI</name>
<organism evidence="3 4">
    <name type="scientific">Xylaria bambusicola</name>
    <dbReference type="NCBI Taxonomy" id="326684"/>
    <lineage>
        <taxon>Eukaryota</taxon>
        <taxon>Fungi</taxon>
        <taxon>Dikarya</taxon>
        <taxon>Ascomycota</taxon>
        <taxon>Pezizomycotina</taxon>
        <taxon>Sordariomycetes</taxon>
        <taxon>Xylariomycetidae</taxon>
        <taxon>Xylariales</taxon>
        <taxon>Xylariaceae</taxon>
        <taxon>Xylaria</taxon>
    </lineage>
</organism>
<dbReference type="InterPro" id="IPR016142">
    <property type="entry name" value="Citrate_synth-like_lrg_a-sub"/>
</dbReference>
<gene>
    <name evidence="3" type="ORF">RRF57_011563</name>
</gene>
<evidence type="ECO:0000313" key="3">
    <source>
        <dbReference type="EMBL" id="KAK5635851.1"/>
    </source>
</evidence>
<accession>A0AAN7V0T4</accession>
<dbReference type="InterPro" id="IPR002020">
    <property type="entry name" value="Citrate_synthase"/>
</dbReference>
<protein>
    <recommendedName>
        <fullName evidence="5">Citrate synthase</fullName>
    </recommendedName>
</protein>
<dbReference type="GO" id="GO:0046912">
    <property type="term" value="F:acyltransferase activity, acyl groups converted into alkyl on transfer"/>
    <property type="evidence" value="ECO:0007669"/>
    <property type="project" value="InterPro"/>
</dbReference>
<dbReference type="Pfam" id="PF00285">
    <property type="entry name" value="Citrate_synt"/>
    <property type="match status" value="1"/>
</dbReference>
<evidence type="ECO:0000256" key="1">
    <source>
        <dbReference type="ARBA" id="ARBA00010566"/>
    </source>
</evidence>
<dbReference type="Proteomes" id="UP001305414">
    <property type="component" value="Unassembled WGS sequence"/>
</dbReference>
<dbReference type="InterPro" id="IPR036969">
    <property type="entry name" value="Citrate_synthase_sf"/>
</dbReference>
<evidence type="ECO:0000256" key="2">
    <source>
        <dbReference type="ARBA" id="ARBA00022679"/>
    </source>
</evidence>
<comment type="caution">
    <text evidence="3">The sequence shown here is derived from an EMBL/GenBank/DDBJ whole genome shotgun (WGS) entry which is preliminary data.</text>
</comment>
<dbReference type="GO" id="GO:0005759">
    <property type="term" value="C:mitochondrial matrix"/>
    <property type="evidence" value="ECO:0007669"/>
    <property type="project" value="TreeGrafter"/>
</dbReference>
<dbReference type="GO" id="GO:0005975">
    <property type="term" value="P:carbohydrate metabolic process"/>
    <property type="evidence" value="ECO:0007669"/>
    <property type="project" value="TreeGrafter"/>
</dbReference>
<dbReference type="PANTHER" id="PTHR11739">
    <property type="entry name" value="CITRATE SYNTHASE"/>
    <property type="match status" value="1"/>
</dbReference>
<dbReference type="PANTHER" id="PTHR11739:SF4">
    <property type="entry name" value="CITRATE SYNTHASE, PEROXISOMAL"/>
    <property type="match status" value="1"/>
</dbReference>
<keyword evidence="4" id="KW-1185">Reference proteome</keyword>
<dbReference type="SUPFAM" id="SSF48256">
    <property type="entry name" value="Citrate synthase"/>
    <property type="match status" value="1"/>
</dbReference>